<dbReference type="Pfam" id="PF01820">
    <property type="entry name" value="Dala_Dala_lig_N"/>
    <property type="match status" value="1"/>
</dbReference>
<keyword evidence="7 18" id="KW-0963">Cytoplasm</keyword>
<proteinExistence type="inferred from homology"/>
<evidence type="ECO:0000256" key="2">
    <source>
        <dbReference type="ARBA" id="ARBA00003921"/>
    </source>
</evidence>
<evidence type="ECO:0000259" key="22">
    <source>
        <dbReference type="PROSITE" id="PS50975"/>
    </source>
</evidence>
<comment type="catalytic activity">
    <reaction evidence="17 18">
        <text>2 D-alanine + ATP = D-alanyl-D-alanine + ADP + phosphate + H(+)</text>
        <dbReference type="Rhea" id="RHEA:11224"/>
        <dbReference type="ChEBI" id="CHEBI:15378"/>
        <dbReference type="ChEBI" id="CHEBI:30616"/>
        <dbReference type="ChEBI" id="CHEBI:43474"/>
        <dbReference type="ChEBI" id="CHEBI:57416"/>
        <dbReference type="ChEBI" id="CHEBI:57822"/>
        <dbReference type="ChEBI" id="CHEBI:456216"/>
        <dbReference type="EC" id="6.3.2.4"/>
    </reaction>
</comment>
<comment type="similarity">
    <text evidence="5 18">Belongs to the D-alanine--D-alanine ligase family.</text>
</comment>
<dbReference type="SUPFAM" id="SSF52440">
    <property type="entry name" value="PreATP-grasp domain"/>
    <property type="match status" value="1"/>
</dbReference>
<feature type="binding site" evidence="20">
    <location>
        <position position="256"/>
    </location>
    <ligand>
        <name>Mg(2+)</name>
        <dbReference type="ChEBI" id="CHEBI:18420"/>
        <label>1</label>
    </ligand>
</feature>
<dbReference type="GO" id="GO:0071555">
    <property type="term" value="P:cell wall organization"/>
    <property type="evidence" value="ECO:0007669"/>
    <property type="project" value="UniProtKB-KW"/>
</dbReference>
<keyword evidence="16 18" id="KW-0961">Cell wall biogenesis/degradation</keyword>
<dbReference type="PROSITE" id="PS00844">
    <property type="entry name" value="DALA_DALA_LIGASE_2"/>
    <property type="match status" value="1"/>
</dbReference>
<evidence type="ECO:0000256" key="7">
    <source>
        <dbReference type="ARBA" id="ARBA00022490"/>
    </source>
</evidence>
<evidence type="ECO:0000256" key="6">
    <source>
        <dbReference type="ARBA" id="ARBA00012216"/>
    </source>
</evidence>
<dbReference type="GO" id="GO:0009252">
    <property type="term" value="P:peptidoglycan biosynthetic process"/>
    <property type="evidence" value="ECO:0007669"/>
    <property type="project" value="UniProtKB-UniRule"/>
</dbReference>
<dbReference type="InterPro" id="IPR013815">
    <property type="entry name" value="ATP_grasp_subdomain_1"/>
</dbReference>
<keyword evidence="14 18" id="KW-0573">Peptidoglycan synthesis</keyword>
<feature type="active site" evidence="19">
    <location>
        <position position="149"/>
    </location>
</feature>
<evidence type="ECO:0000256" key="1">
    <source>
        <dbReference type="ARBA" id="ARBA00001936"/>
    </source>
</evidence>
<dbReference type="GO" id="GO:0005524">
    <property type="term" value="F:ATP binding"/>
    <property type="evidence" value="ECO:0007669"/>
    <property type="project" value="UniProtKB-UniRule"/>
</dbReference>
<comment type="subcellular location">
    <subcellularLocation>
        <location evidence="3 18">Cytoplasm</location>
    </subcellularLocation>
</comment>
<dbReference type="AlphaFoldDB" id="A0A7C5J0U5"/>
<name>A0A7C5J0U5_9GAMM</name>
<evidence type="ECO:0000256" key="12">
    <source>
        <dbReference type="ARBA" id="ARBA00022842"/>
    </source>
</evidence>
<evidence type="ECO:0000256" key="4">
    <source>
        <dbReference type="ARBA" id="ARBA00004752"/>
    </source>
</evidence>
<feature type="active site" evidence="19">
    <location>
        <position position="22"/>
    </location>
</feature>
<feature type="domain" description="ATP-grasp" evidence="22">
    <location>
        <begin position="108"/>
        <end position="302"/>
    </location>
</feature>
<reference evidence="23" key="1">
    <citation type="journal article" date="2020" name="mSystems">
        <title>Genome- and Community-Level Interaction Insights into Carbon Utilization and Element Cycling Functions of Hydrothermarchaeota in Hydrothermal Sediment.</title>
        <authorList>
            <person name="Zhou Z."/>
            <person name="Liu Y."/>
            <person name="Xu W."/>
            <person name="Pan J."/>
            <person name="Luo Z.H."/>
            <person name="Li M."/>
        </authorList>
    </citation>
    <scope>NUCLEOTIDE SEQUENCE [LARGE SCALE GENOMIC DNA]</scope>
    <source>
        <strain evidence="23">HyVt-535</strain>
    </source>
</reference>
<organism evidence="23">
    <name type="scientific">Thiolapillus brandeum</name>
    <dbReference type="NCBI Taxonomy" id="1076588"/>
    <lineage>
        <taxon>Bacteria</taxon>
        <taxon>Pseudomonadati</taxon>
        <taxon>Pseudomonadota</taxon>
        <taxon>Gammaproteobacteria</taxon>
        <taxon>Chromatiales</taxon>
        <taxon>Sedimenticolaceae</taxon>
        <taxon>Thiolapillus</taxon>
    </lineage>
</organism>
<feature type="binding site" evidence="20">
    <location>
        <position position="269"/>
    </location>
    <ligand>
        <name>Mg(2+)</name>
        <dbReference type="ChEBI" id="CHEBI:18420"/>
        <label>2</label>
    </ligand>
</feature>
<dbReference type="Pfam" id="PF07478">
    <property type="entry name" value="Dala_Dala_lig_C"/>
    <property type="match status" value="1"/>
</dbReference>
<comment type="cofactor">
    <cofactor evidence="20">
        <name>Mg(2+)</name>
        <dbReference type="ChEBI" id="CHEBI:18420"/>
    </cofactor>
    <cofactor evidence="20">
        <name>Mn(2+)</name>
        <dbReference type="ChEBI" id="CHEBI:29035"/>
    </cofactor>
    <text evidence="20">Binds 2 magnesium or manganese ions per subunit.</text>
</comment>
<evidence type="ECO:0000256" key="13">
    <source>
        <dbReference type="ARBA" id="ARBA00022960"/>
    </source>
</evidence>
<dbReference type="FunFam" id="3.30.470.20:FF:000008">
    <property type="entry name" value="D-alanine--D-alanine ligase"/>
    <property type="match status" value="1"/>
</dbReference>
<comment type="cofactor">
    <cofactor evidence="1">
        <name>Mn(2+)</name>
        <dbReference type="ChEBI" id="CHEBI:29035"/>
    </cofactor>
</comment>
<dbReference type="PROSITE" id="PS00843">
    <property type="entry name" value="DALA_DALA_LIGASE_1"/>
    <property type="match status" value="1"/>
</dbReference>
<accession>A0A7C5J0U5</accession>
<dbReference type="InterPro" id="IPR000291">
    <property type="entry name" value="D-Ala_lig_Van_CS"/>
</dbReference>
<dbReference type="Proteomes" id="UP000886100">
    <property type="component" value="Unassembled WGS sequence"/>
</dbReference>
<keyword evidence="12 20" id="KW-0460">Magnesium</keyword>
<feature type="binding site" evidence="20">
    <location>
        <position position="269"/>
    </location>
    <ligand>
        <name>Mg(2+)</name>
        <dbReference type="ChEBI" id="CHEBI:18420"/>
        <label>1</label>
    </ligand>
</feature>
<evidence type="ECO:0000256" key="15">
    <source>
        <dbReference type="ARBA" id="ARBA00023211"/>
    </source>
</evidence>
<keyword evidence="10 21" id="KW-0547">Nucleotide-binding</keyword>
<evidence type="ECO:0000256" key="5">
    <source>
        <dbReference type="ARBA" id="ARBA00010871"/>
    </source>
</evidence>
<keyword evidence="8 18" id="KW-0436">Ligase</keyword>
<dbReference type="InterPro" id="IPR011127">
    <property type="entry name" value="Dala_Dala_lig_N"/>
</dbReference>
<evidence type="ECO:0000256" key="11">
    <source>
        <dbReference type="ARBA" id="ARBA00022840"/>
    </source>
</evidence>
<evidence type="ECO:0000256" key="19">
    <source>
        <dbReference type="PIRSR" id="PIRSR039102-1"/>
    </source>
</evidence>
<feature type="binding site" evidence="20">
    <location>
        <position position="271"/>
    </location>
    <ligand>
        <name>Mg(2+)</name>
        <dbReference type="ChEBI" id="CHEBI:18420"/>
        <label>2</label>
    </ligand>
</feature>
<dbReference type="GO" id="GO:0005829">
    <property type="term" value="C:cytosol"/>
    <property type="evidence" value="ECO:0007669"/>
    <property type="project" value="TreeGrafter"/>
</dbReference>
<evidence type="ECO:0000256" key="17">
    <source>
        <dbReference type="ARBA" id="ARBA00047614"/>
    </source>
</evidence>
<evidence type="ECO:0000256" key="10">
    <source>
        <dbReference type="ARBA" id="ARBA00022741"/>
    </source>
</evidence>
<keyword evidence="9 20" id="KW-0479">Metal-binding</keyword>
<evidence type="ECO:0000256" key="21">
    <source>
        <dbReference type="PROSITE-ProRule" id="PRU00409"/>
    </source>
</evidence>
<evidence type="ECO:0000256" key="14">
    <source>
        <dbReference type="ARBA" id="ARBA00022984"/>
    </source>
</evidence>
<dbReference type="PIRSF" id="PIRSF039102">
    <property type="entry name" value="Ddl/VanB"/>
    <property type="match status" value="1"/>
</dbReference>
<dbReference type="Gene3D" id="3.40.50.20">
    <property type="match status" value="1"/>
</dbReference>
<evidence type="ECO:0000256" key="3">
    <source>
        <dbReference type="ARBA" id="ARBA00004496"/>
    </source>
</evidence>
<dbReference type="GO" id="GO:0008360">
    <property type="term" value="P:regulation of cell shape"/>
    <property type="evidence" value="ECO:0007669"/>
    <property type="project" value="UniProtKB-KW"/>
</dbReference>
<dbReference type="NCBIfam" id="TIGR01205">
    <property type="entry name" value="D_ala_D_alaTIGR"/>
    <property type="match status" value="1"/>
</dbReference>
<dbReference type="NCBIfam" id="NF002378">
    <property type="entry name" value="PRK01372.1"/>
    <property type="match status" value="1"/>
</dbReference>
<dbReference type="PROSITE" id="PS50975">
    <property type="entry name" value="ATP_GRASP"/>
    <property type="match status" value="1"/>
</dbReference>
<dbReference type="PANTHER" id="PTHR23132">
    <property type="entry name" value="D-ALANINE--D-ALANINE LIGASE"/>
    <property type="match status" value="1"/>
</dbReference>
<comment type="caution">
    <text evidence="23">The sequence shown here is derived from an EMBL/GenBank/DDBJ whole genome shotgun (WGS) entry which is preliminary data.</text>
</comment>
<dbReference type="GO" id="GO:0046872">
    <property type="term" value="F:metal ion binding"/>
    <property type="evidence" value="ECO:0007669"/>
    <property type="project" value="UniProtKB-KW"/>
</dbReference>
<comment type="function">
    <text evidence="2 18">Cell wall formation.</text>
</comment>
<evidence type="ECO:0000256" key="9">
    <source>
        <dbReference type="ARBA" id="ARBA00022723"/>
    </source>
</evidence>
<dbReference type="UniPathway" id="UPA00219"/>
<dbReference type="Gene3D" id="3.30.470.20">
    <property type="entry name" value="ATP-grasp fold, B domain"/>
    <property type="match status" value="1"/>
</dbReference>
<keyword evidence="11 21" id="KW-0067">ATP-binding</keyword>
<gene>
    <name evidence="18" type="primary">ddl</name>
    <name evidence="23" type="ORF">ENJ98_05475</name>
</gene>
<evidence type="ECO:0000256" key="16">
    <source>
        <dbReference type="ARBA" id="ARBA00023316"/>
    </source>
</evidence>
<dbReference type="InterPro" id="IPR011761">
    <property type="entry name" value="ATP-grasp"/>
</dbReference>
<dbReference type="InterPro" id="IPR005905">
    <property type="entry name" value="D_ala_D_ala"/>
</dbReference>
<dbReference type="EMBL" id="DROM01000330">
    <property type="protein sequence ID" value="HHH13668.1"/>
    <property type="molecule type" value="Genomic_DNA"/>
</dbReference>
<keyword evidence="15 20" id="KW-0464">Manganese</keyword>
<dbReference type="GO" id="GO:0008716">
    <property type="term" value="F:D-alanine-D-alanine ligase activity"/>
    <property type="evidence" value="ECO:0007669"/>
    <property type="project" value="UniProtKB-UniRule"/>
</dbReference>
<sequence>MNRVRAEDFGKVALLMGGWSAERGVSLQGGAAVAAALRARGVDVMELDVDRSICGVLAEENFDRVFIMLHGRGGEDGTIQGVLETLGISYTGSGVLGSALAMDKVAAKRLWRGMGLPTPEFVLLEDEESLELAGTLGFPLMVKPAREGSSIGMSRVESAAGLRSAWVAARQYDNRIMAERFIPGAEYTVAILGSEALPLIRLETPRDFYDYEAKYQAEDTRYHLPCGLPPEEEQALQELALRAFQALGAEGWGRVDLMVDGEGQPWLIEVNTVPGMTDHSLVPMAARHAGIDFEELVWRILAMTLEVEA</sequence>
<evidence type="ECO:0000256" key="20">
    <source>
        <dbReference type="PIRSR" id="PIRSR039102-3"/>
    </source>
</evidence>
<dbReference type="InterPro" id="IPR011095">
    <property type="entry name" value="Dala_Dala_lig_C"/>
</dbReference>
<dbReference type="SUPFAM" id="SSF56059">
    <property type="entry name" value="Glutathione synthetase ATP-binding domain-like"/>
    <property type="match status" value="1"/>
</dbReference>
<evidence type="ECO:0000313" key="23">
    <source>
        <dbReference type="EMBL" id="HHH13668.1"/>
    </source>
</evidence>
<evidence type="ECO:0000256" key="18">
    <source>
        <dbReference type="HAMAP-Rule" id="MF_00047"/>
    </source>
</evidence>
<dbReference type="HAMAP" id="MF_00047">
    <property type="entry name" value="Dala_Dala_lig"/>
    <property type="match status" value="1"/>
</dbReference>
<feature type="active site" evidence="19">
    <location>
        <position position="280"/>
    </location>
</feature>
<keyword evidence="13 18" id="KW-0133">Cell shape</keyword>
<evidence type="ECO:0000256" key="8">
    <source>
        <dbReference type="ARBA" id="ARBA00022598"/>
    </source>
</evidence>
<protein>
    <recommendedName>
        <fullName evidence="6 18">D-alanine--D-alanine ligase</fullName>
        <ecNumber evidence="6 18">6.3.2.4</ecNumber>
    </recommendedName>
    <alternativeName>
        <fullName evidence="18">D-Ala-D-Ala ligase</fullName>
    </alternativeName>
    <alternativeName>
        <fullName evidence="18">D-alanylalanine synthetase</fullName>
    </alternativeName>
</protein>
<dbReference type="PANTHER" id="PTHR23132:SF23">
    <property type="entry name" value="D-ALANINE--D-ALANINE LIGASE B"/>
    <property type="match status" value="1"/>
</dbReference>
<dbReference type="InterPro" id="IPR016185">
    <property type="entry name" value="PreATP-grasp_dom_sf"/>
</dbReference>
<comment type="pathway">
    <text evidence="4 18">Cell wall biogenesis; peptidoglycan biosynthesis.</text>
</comment>
<dbReference type="EC" id="6.3.2.4" evidence="6 18"/>
<dbReference type="Gene3D" id="3.30.1490.20">
    <property type="entry name" value="ATP-grasp fold, A domain"/>
    <property type="match status" value="1"/>
</dbReference>